<feature type="compositionally biased region" description="Polar residues" evidence="1">
    <location>
        <begin position="534"/>
        <end position="544"/>
    </location>
</feature>
<dbReference type="PROSITE" id="PS00109">
    <property type="entry name" value="PROTEIN_KINASE_TYR"/>
    <property type="match status" value="1"/>
</dbReference>
<dbReference type="InterPro" id="IPR040976">
    <property type="entry name" value="Pkinase_fungal"/>
</dbReference>
<evidence type="ECO:0000313" key="3">
    <source>
        <dbReference type="EMBL" id="PBK75534.1"/>
    </source>
</evidence>
<feature type="domain" description="Fungal-type protein kinase" evidence="2">
    <location>
        <begin position="199"/>
        <end position="415"/>
    </location>
</feature>
<accession>A0A2H3C2K6</accession>
<dbReference type="InterPro" id="IPR008266">
    <property type="entry name" value="Tyr_kinase_AS"/>
</dbReference>
<dbReference type="Gene3D" id="1.10.510.10">
    <property type="entry name" value="Transferase(Phosphotransferase) domain 1"/>
    <property type="match status" value="1"/>
</dbReference>
<sequence>MQVPWHKTESVGEMKTSAEDAKKATQAMRYAGLHNVARPDRPGCYALSASPKGYQIGWSDPSGIHISATIAWDYGKGDLLLRYVYSLYTPPSLCNVVDPTVTLADRTTDESPLWNIQFKGKSYTNGRTVFVGEPWSHQTAIYKFENNDVVTMIKDQFQHVDRWFQESELYCKLQGAAGWVTFVDSCDVGLTIGSNSDASARVKKRLLMSSGGEALDKVPTIKIFLMSMYDVLEAHRYGVMKKHVMHRDVSYRNILVNLFGIPAEGPAEPTFVNTLLDSSGKRHPPVALLCDLDNGCVYGEEIESDIIPEHLKSRTGTPMYIARAVETGRLLNASHPFFEPMPEISSKAIAKRYAECYKGDTMRTFRDKEGTCHGGKPDIPRYKETRVNEDQAKAAFYHQPRHDVESVGWCIIAFCLRSQPKDEKVEHSLVLLHKAWGFLTQSGYRLDVLGMTLQDWERALHPRLKFLGMFLFRLCEQMSPEYGFLSPPPPQDHLHEAFQRLILNQIDEMAEDIELDTEKLREVPELRQQKHQGMATSFGPSLGQSSSSPSKRRPTKRSAPSEGKPTATPQKRAKNESSRKARKTR</sequence>
<evidence type="ECO:0000259" key="2">
    <source>
        <dbReference type="Pfam" id="PF17667"/>
    </source>
</evidence>
<keyword evidence="4" id="KW-1185">Reference proteome</keyword>
<proteinExistence type="predicted"/>
<dbReference type="GO" id="GO:0004672">
    <property type="term" value="F:protein kinase activity"/>
    <property type="evidence" value="ECO:0007669"/>
    <property type="project" value="InterPro"/>
</dbReference>
<reference evidence="4" key="1">
    <citation type="journal article" date="2017" name="Nat. Ecol. Evol.">
        <title>Genome expansion and lineage-specific genetic innovations in the forest pathogenic fungi Armillaria.</title>
        <authorList>
            <person name="Sipos G."/>
            <person name="Prasanna A.N."/>
            <person name="Walter M.C."/>
            <person name="O'Connor E."/>
            <person name="Balint B."/>
            <person name="Krizsan K."/>
            <person name="Kiss B."/>
            <person name="Hess J."/>
            <person name="Varga T."/>
            <person name="Slot J."/>
            <person name="Riley R."/>
            <person name="Boka B."/>
            <person name="Rigling D."/>
            <person name="Barry K."/>
            <person name="Lee J."/>
            <person name="Mihaltcheva S."/>
            <person name="LaButti K."/>
            <person name="Lipzen A."/>
            <person name="Waldron R."/>
            <person name="Moloney N.M."/>
            <person name="Sperisen C."/>
            <person name="Kredics L."/>
            <person name="Vagvoelgyi C."/>
            <person name="Patrignani A."/>
            <person name="Fitzpatrick D."/>
            <person name="Nagy I."/>
            <person name="Doyle S."/>
            <person name="Anderson J.B."/>
            <person name="Grigoriev I.V."/>
            <person name="Gueldener U."/>
            <person name="Muensterkoetter M."/>
            <person name="Nagy L.G."/>
        </authorList>
    </citation>
    <scope>NUCLEOTIDE SEQUENCE [LARGE SCALE GENOMIC DNA]</scope>
    <source>
        <strain evidence="4">28-4</strain>
    </source>
</reference>
<dbReference type="Proteomes" id="UP000218334">
    <property type="component" value="Unassembled WGS sequence"/>
</dbReference>
<evidence type="ECO:0000256" key="1">
    <source>
        <dbReference type="SAM" id="MobiDB-lite"/>
    </source>
</evidence>
<evidence type="ECO:0000313" key="4">
    <source>
        <dbReference type="Proteomes" id="UP000218334"/>
    </source>
</evidence>
<protein>
    <recommendedName>
        <fullName evidence="2">Fungal-type protein kinase domain-containing protein</fullName>
    </recommendedName>
</protein>
<dbReference type="STRING" id="1076256.A0A2H3C2K6"/>
<dbReference type="EMBL" id="KZ293417">
    <property type="protein sequence ID" value="PBK75534.1"/>
    <property type="molecule type" value="Genomic_DNA"/>
</dbReference>
<organism evidence="3 4">
    <name type="scientific">Armillaria solidipes</name>
    <dbReference type="NCBI Taxonomy" id="1076256"/>
    <lineage>
        <taxon>Eukaryota</taxon>
        <taxon>Fungi</taxon>
        <taxon>Dikarya</taxon>
        <taxon>Basidiomycota</taxon>
        <taxon>Agaricomycotina</taxon>
        <taxon>Agaricomycetes</taxon>
        <taxon>Agaricomycetidae</taxon>
        <taxon>Agaricales</taxon>
        <taxon>Marasmiineae</taxon>
        <taxon>Physalacriaceae</taxon>
        <taxon>Armillaria</taxon>
    </lineage>
</organism>
<feature type="region of interest" description="Disordered" evidence="1">
    <location>
        <begin position="528"/>
        <end position="585"/>
    </location>
</feature>
<dbReference type="Pfam" id="PF17667">
    <property type="entry name" value="Pkinase_fungal"/>
    <property type="match status" value="1"/>
</dbReference>
<name>A0A2H3C2K6_9AGAR</name>
<dbReference type="AlphaFoldDB" id="A0A2H3C2K6"/>
<dbReference type="InterPro" id="IPR011009">
    <property type="entry name" value="Kinase-like_dom_sf"/>
</dbReference>
<gene>
    <name evidence="3" type="ORF">ARMSODRAFT_393118</name>
</gene>
<dbReference type="SUPFAM" id="SSF56112">
    <property type="entry name" value="Protein kinase-like (PK-like)"/>
    <property type="match status" value="1"/>
</dbReference>